<feature type="region of interest" description="Disordered" evidence="1">
    <location>
        <begin position="619"/>
        <end position="640"/>
    </location>
</feature>
<feature type="region of interest" description="Disordered" evidence="1">
    <location>
        <begin position="45"/>
        <end position="71"/>
    </location>
</feature>
<accession>A0ABR4M9Y6</accession>
<feature type="domain" description="Retrovirus-related Pol polyprotein from transposon TNT 1-94-like beta-barrel" evidence="4">
    <location>
        <begin position="380"/>
        <end position="461"/>
    </location>
</feature>
<dbReference type="InterPro" id="IPR054722">
    <property type="entry name" value="PolX-like_BBD"/>
</dbReference>
<evidence type="ECO:0000259" key="3">
    <source>
        <dbReference type="Pfam" id="PF07727"/>
    </source>
</evidence>
<feature type="domain" description="Reverse transcriptase Ty1/copia-type" evidence="3">
    <location>
        <begin position="477"/>
        <end position="548"/>
    </location>
</feature>
<dbReference type="Pfam" id="PF03732">
    <property type="entry name" value="Retrotrans_gag"/>
    <property type="match status" value="1"/>
</dbReference>
<dbReference type="GeneID" id="98121567"/>
<proteinExistence type="predicted"/>
<reference evidence="5 6" key="1">
    <citation type="submission" date="2020-05" db="EMBL/GenBank/DDBJ databases">
        <title>Ceratocystis lukuohia genome.</title>
        <authorList>
            <person name="Harrington T.C."/>
            <person name="Kim K."/>
            <person name="Mayers C.G."/>
        </authorList>
    </citation>
    <scope>NUCLEOTIDE SEQUENCE [LARGE SCALE GENOMIC DNA]</scope>
    <source>
        <strain evidence="5 6">C4212</strain>
    </source>
</reference>
<dbReference type="InterPro" id="IPR013103">
    <property type="entry name" value="RVT_2"/>
</dbReference>
<evidence type="ECO:0000259" key="4">
    <source>
        <dbReference type="Pfam" id="PF22936"/>
    </source>
</evidence>
<sequence>MSTQTHQFGVMLTSQSDWEVWFHRLELKAFALSIWDIIKPENQPAVTTRNRSPTAIPEPDSTAESTAGDTASASVTLLTEPEYPTLEDAHYERKYRLFVFKMKEYETQQKALQSIAEFIYQTVSGNLLLILKNKYTVKDQVAALHHRFKLSPAVKNKQARDAWKKALQTPKKQGLETWLDNLLAAHTNLANLGLPEAENSSAVEALLSSVSPIAPVGWVEEVVSDQLKGENLIFGDLLVNFRLMYQMINALKGMQPQKGAFATNTNQSKQKTLEKPCLCGDVHRFSACPYLHPILRTTGWEANQQIQATIDRKLRDSWKLRNSVKNSKRYVQKPKSTQNRLEGLTNTSADKYIKNAFTKSKATTFSAQHRHHFDLLRDSWVYDTGSDIHVTNTHTAFTETRKVRNEWLSVGSQQVGIEAYREVIIPVNGHMETEYLKLSNVAYIPDFPTNLVSGKLLKPHGVYLNTYNNLILAAAAKAPEGRSLIPTKWVFKVKLDRKYKARLVAQGDKQKVGIDYKKSKVTNLWVVISAKFADLYLHLIVHKSWPVFLETVHMSGHHSNQCPKPRDAAKINAKISPKRAANRQQSQGKNGHSSDVDHSKTTHSNNKIYLKSADLRQQKQMPQFRAHSSQSSSSEYHEPETLDKMDIDQSQESPNAFRPRSLQFPSFNGNKGKYRIWKQRIVAALNLQHCTKLVDMIPALQIALVEEANEGVGQDLEKLEEKPGAMTKEVWEILDKRFEDPFYRARASEKLENVRQRGRPLDDYIAEYGDLLQQAGGEDYHEDVKIRGLMRGLDDDL</sequence>
<dbReference type="Proteomes" id="UP001610728">
    <property type="component" value="Unassembled WGS sequence"/>
</dbReference>
<evidence type="ECO:0000313" key="6">
    <source>
        <dbReference type="Proteomes" id="UP001610728"/>
    </source>
</evidence>
<dbReference type="Pfam" id="PF07727">
    <property type="entry name" value="RVT_2"/>
    <property type="match status" value="1"/>
</dbReference>
<feature type="domain" description="Retrotransposon gag" evidence="2">
    <location>
        <begin position="733"/>
        <end position="794"/>
    </location>
</feature>
<feature type="region of interest" description="Disordered" evidence="1">
    <location>
        <begin position="576"/>
        <end position="604"/>
    </location>
</feature>
<feature type="compositionally biased region" description="Polar residues" evidence="1">
    <location>
        <begin position="62"/>
        <end position="71"/>
    </location>
</feature>
<keyword evidence="6" id="KW-1185">Reference proteome</keyword>
<dbReference type="RefSeq" id="XP_070856229.1">
    <property type="nucleotide sequence ID" value="XM_071004450.1"/>
</dbReference>
<protein>
    <submittedName>
        <fullName evidence="5">Retrotransposon gag protein</fullName>
    </submittedName>
</protein>
<evidence type="ECO:0000313" key="5">
    <source>
        <dbReference type="EMBL" id="KAL2885048.1"/>
    </source>
</evidence>
<evidence type="ECO:0000259" key="2">
    <source>
        <dbReference type="Pfam" id="PF03732"/>
    </source>
</evidence>
<evidence type="ECO:0000256" key="1">
    <source>
        <dbReference type="SAM" id="MobiDB-lite"/>
    </source>
</evidence>
<dbReference type="InterPro" id="IPR005162">
    <property type="entry name" value="Retrotrans_gag_dom"/>
</dbReference>
<feature type="compositionally biased region" description="Polar residues" evidence="1">
    <location>
        <begin position="582"/>
        <end position="591"/>
    </location>
</feature>
<name>A0ABR4M9Y6_9PEZI</name>
<dbReference type="EMBL" id="JABSNW010000009">
    <property type="protein sequence ID" value="KAL2885048.1"/>
    <property type="molecule type" value="Genomic_DNA"/>
</dbReference>
<comment type="caution">
    <text evidence="5">The sequence shown here is derived from an EMBL/GenBank/DDBJ whole genome shotgun (WGS) entry which is preliminary data.</text>
</comment>
<gene>
    <name evidence="5" type="ORF">HOO65_090343</name>
</gene>
<organism evidence="5 6">
    <name type="scientific">Ceratocystis lukuohia</name>
    <dbReference type="NCBI Taxonomy" id="2019550"/>
    <lineage>
        <taxon>Eukaryota</taxon>
        <taxon>Fungi</taxon>
        <taxon>Dikarya</taxon>
        <taxon>Ascomycota</taxon>
        <taxon>Pezizomycotina</taxon>
        <taxon>Sordariomycetes</taxon>
        <taxon>Hypocreomycetidae</taxon>
        <taxon>Microascales</taxon>
        <taxon>Ceratocystidaceae</taxon>
        <taxon>Ceratocystis</taxon>
    </lineage>
</organism>
<dbReference type="Pfam" id="PF22936">
    <property type="entry name" value="Pol_BBD"/>
    <property type="match status" value="1"/>
</dbReference>